<sequence length="215" mass="24346">MKTETIHRAYGQASQYEQVMKTEWEPITPRAQTMEWLELQPGGRLLEACVGSGLNFTHYPPKVNVVGIDFTPEMLALAASKLPISGRSIELMHMDATHMSFADESFDAVLETYALCVVPKPLEVLREMARVCKRGGKVVLFDCIRSELPVVAKNQELIKPFCMETGIPAGVIVWDPTRDYLELARDIPELELSRIVRFNQDDVFASRCLIQFTRK</sequence>
<dbReference type="Gene3D" id="3.40.50.150">
    <property type="entry name" value="Vaccinia Virus protein VP39"/>
    <property type="match status" value="1"/>
</dbReference>
<dbReference type="OrthoDB" id="5319472at2"/>
<evidence type="ECO:0000259" key="1">
    <source>
        <dbReference type="Pfam" id="PF08241"/>
    </source>
</evidence>
<evidence type="ECO:0000313" key="2">
    <source>
        <dbReference type="EMBL" id="OJH36955.1"/>
    </source>
</evidence>
<organism evidence="2 3">
    <name type="scientific">Cystobacter ferrugineus</name>
    <dbReference type="NCBI Taxonomy" id="83449"/>
    <lineage>
        <taxon>Bacteria</taxon>
        <taxon>Pseudomonadati</taxon>
        <taxon>Myxococcota</taxon>
        <taxon>Myxococcia</taxon>
        <taxon>Myxococcales</taxon>
        <taxon>Cystobacterineae</taxon>
        <taxon>Archangiaceae</taxon>
        <taxon>Cystobacter</taxon>
    </lineage>
</organism>
<dbReference type="STRING" id="83449.BON30_31185"/>
<gene>
    <name evidence="2" type="ORF">BON30_31185</name>
</gene>
<dbReference type="InterPro" id="IPR029063">
    <property type="entry name" value="SAM-dependent_MTases_sf"/>
</dbReference>
<dbReference type="PANTHER" id="PTHR42912:SF93">
    <property type="entry name" value="N6-ADENOSINE-METHYLTRANSFERASE TMT1A"/>
    <property type="match status" value="1"/>
</dbReference>
<dbReference type="PANTHER" id="PTHR42912">
    <property type="entry name" value="METHYLTRANSFERASE"/>
    <property type="match status" value="1"/>
</dbReference>
<dbReference type="EMBL" id="MPIN01000009">
    <property type="protein sequence ID" value="OJH36955.1"/>
    <property type="molecule type" value="Genomic_DNA"/>
</dbReference>
<dbReference type="CDD" id="cd02440">
    <property type="entry name" value="AdoMet_MTases"/>
    <property type="match status" value="1"/>
</dbReference>
<reference evidence="2 3" key="2">
    <citation type="submission" date="2016-12" db="EMBL/GenBank/DDBJ databases">
        <title>Draft Genome Sequence of Cystobacter ferrugineus Strain Cbfe23.</title>
        <authorList>
            <person name="Akbar S."/>
            <person name="Dowd S.E."/>
            <person name="Stevens D.C."/>
        </authorList>
    </citation>
    <scope>NUCLEOTIDE SEQUENCE [LARGE SCALE GENOMIC DNA]</scope>
    <source>
        <strain evidence="2 3">Cbfe23</strain>
    </source>
</reference>
<name>A0A1L9B3V8_9BACT</name>
<protein>
    <recommendedName>
        <fullName evidence="1">Methyltransferase type 11 domain-containing protein</fullName>
    </recommendedName>
</protein>
<keyword evidence="3" id="KW-1185">Reference proteome</keyword>
<dbReference type="Pfam" id="PF08241">
    <property type="entry name" value="Methyltransf_11"/>
    <property type="match status" value="1"/>
</dbReference>
<dbReference type="InterPro" id="IPR050508">
    <property type="entry name" value="Methyltransf_Superfamily"/>
</dbReference>
<feature type="domain" description="Methyltransferase type 11" evidence="1">
    <location>
        <begin position="47"/>
        <end position="140"/>
    </location>
</feature>
<evidence type="ECO:0000313" key="3">
    <source>
        <dbReference type="Proteomes" id="UP000182229"/>
    </source>
</evidence>
<proteinExistence type="predicted"/>
<dbReference type="GO" id="GO:0008757">
    <property type="term" value="F:S-adenosylmethionine-dependent methyltransferase activity"/>
    <property type="evidence" value="ECO:0007669"/>
    <property type="project" value="InterPro"/>
</dbReference>
<accession>A0A1L9B3V8</accession>
<dbReference type="RefSeq" id="WP_071902105.1">
    <property type="nucleotide sequence ID" value="NZ_MPIN01000009.1"/>
</dbReference>
<dbReference type="SUPFAM" id="SSF53335">
    <property type="entry name" value="S-adenosyl-L-methionine-dependent methyltransferases"/>
    <property type="match status" value="1"/>
</dbReference>
<dbReference type="Proteomes" id="UP000182229">
    <property type="component" value="Unassembled WGS sequence"/>
</dbReference>
<comment type="caution">
    <text evidence="2">The sequence shown here is derived from an EMBL/GenBank/DDBJ whole genome shotgun (WGS) entry which is preliminary data.</text>
</comment>
<dbReference type="AlphaFoldDB" id="A0A1L9B3V8"/>
<dbReference type="InterPro" id="IPR013216">
    <property type="entry name" value="Methyltransf_11"/>
</dbReference>
<reference evidence="3" key="1">
    <citation type="submission" date="2016-11" db="EMBL/GenBank/DDBJ databases">
        <authorList>
            <person name="Shukria A."/>
            <person name="Stevens D.C."/>
        </authorList>
    </citation>
    <scope>NUCLEOTIDE SEQUENCE [LARGE SCALE GENOMIC DNA]</scope>
    <source>
        <strain evidence="3">Cbfe23</strain>
    </source>
</reference>